<accession>A0A455AT10</accession>
<organism evidence="2 3">
    <name type="scientific">Physeter macrocephalus</name>
    <name type="common">Sperm whale</name>
    <name type="synonym">Physeter catodon</name>
    <dbReference type="NCBI Taxonomy" id="9755"/>
    <lineage>
        <taxon>Eukaryota</taxon>
        <taxon>Metazoa</taxon>
        <taxon>Chordata</taxon>
        <taxon>Craniata</taxon>
        <taxon>Vertebrata</taxon>
        <taxon>Euteleostomi</taxon>
        <taxon>Mammalia</taxon>
        <taxon>Eutheria</taxon>
        <taxon>Laurasiatheria</taxon>
        <taxon>Artiodactyla</taxon>
        <taxon>Whippomorpha</taxon>
        <taxon>Cetacea</taxon>
        <taxon>Odontoceti</taxon>
        <taxon>Physeteridae</taxon>
        <taxon>Physeter</taxon>
    </lineage>
</organism>
<proteinExistence type="predicted"/>
<reference evidence="3" key="1">
    <citation type="submission" date="2025-08" db="UniProtKB">
        <authorList>
            <consortium name="RefSeq"/>
        </authorList>
    </citation>
    <scope>IDENTIFICATION</scope>
    <source>
        <tissue evidence="3">Muscle</tissue>
    </source>
</reference>
<sequence>MYSDQWPVVTEAPPTPRPRSRGVAECPTARRPGLGQRERPNLRLDTKMPGEQQTEEEEEEEMQEEMVLLVKGEEDEGEEKYEVVKLKIPMDNKEVRVPHPGVPSPLNLVQVQPPSDRIQGSCPYFPLTLRVGQPSFCPTVHAAIIQMSRLLCQALCWVLESKRSPRFLVELDV</sequence>
<protein>
    <submittedName>
        <fullName evidence="3">Uncharacterized protein</fullName>
    </submittedName>
</protein>
<gene>
    <name evidence="3" type="primary">LOC112064849</name>
</gene>
<dbReference type="GeneID" id="112064849"/>
<evidence type="ECO:0000313" key="2">
    <source>
        <dbReference type="Proteomes" id="UP000248484"/>
    </source>
</evidence>
<dbReference type="KEGG" id="pcad:112064849"/>
<feature type="compositionally biased region" description="Basic and acidic residues" evidence="1">
    <location>
        <begin position="36"/>
        <end position="48"/>
    </location>
</feature>
<name>A0A455AT10_PHYMC</name>
<evidence type="ECO:0000256" key="1">
    <source>
        <dbReference type="SAM" id="MobiDB-lite"/>
    </source>
</evidence>
<dbReference type="RefSeq" id="XP_028339264.2">
    <property type="nucleotide sequence ID" value="XM_028483463.2"/>
</dbReference>
<dbReference type="InParanoid" id="A0A455AT10"/>
<feature type="region of interest" description="Disordered" evidence="1">
    <location>
        <begin position="1"/>
        <end position="64"/>
    </location>
</feature>
<keyword evidence="2" id="KW-1185">Reference proteome</keyword>
<evidence type="ECO:0000313" key="3">
    <source>
        <dbReference type="RefSeq" id="XP_028339264.2"/>
    </source>
</evidence>
<dbReference type="AlphaFoldDB" id="A0A455AT10"/>
<feature type="compositionally biased region" description="Acidic residues" evidence="1">
    <location>
        <begin position="53"/>
        <end position="64"/>
    </location>
</feature>
<dbReference type="Proteomes" id="UP000248484">
    <property type="component" value="Unplaced"/>
</dbReference>